<dbReference type="Gene3D" id="3.40.1160.10">
    <property type="entry name" value="Acetylglutamate kinase-like"/>
    <property type="match status" value="1"/>
</dbReference>
<dbReference type="InterPro" id="IPR036393">
    <property type="entry name" value="AceGlu_kinase-like_sf"/>
</dbReference>
<comment type="pathway">
    <text evidence="1">Amino-acid degradation; L-arginine degradation via ADI pathway.</text>
</comment>
<dbReference type="InterPro" id="IPR003964">
    <property type="entry name" value="Carb_kinase"/>
</dbReference>
<dbReference type="EMBL" id="LVVZ01000007">
    <property type="protein sequence ID" value="OKL45122.1"/>
    <property type="molecule type" value="Genomic_DNA"/>
</dbReference>
<dbReference type="Pfam" id="PF00696">
    <property type="entry name" value="AA_kinase"/>
    <property type="match status" value="1"/>
</dbReference>
<evidence type="ECO:0000313" key="9">
    <source>
        <dbReference type="Proteomes" id="UP000185783"/>
    </source>
</evidence>
<evidence type="ECO:0000256" key="3">
    <source>
        <dbReference type="ARBA" id="ARBA00022679"/>
    </source>
</evidence>
<dbReference type="GO" id="GO:0005829">
    <property type="term" value="C:cytosol"/>
    <property type="evidence" value="ECO:0007669"/>
    <property type="project" value="TreeGrafter"/>
</dbReference>
<dbReference type="SUPFAM" id="SSF53633">
    <property type="entry name" value="Carbamate kinase-like"/>
    <property type="match status" value="1"/>
</dbReference>
<sequence>MRIVVALGGNAILQRGEPLECDVQRRNIQEAARSIARLAEHHQVVLNHGNGPQVGLLALMSEAYKDVKAYPLDALGAQTQGLIGFMFEQELRNAMPGREVCTLSTQTVVDPNDPAFENPSKYVGPIYREEMRAAVEAEHPDWVLRRDGNYWRRVVPSPKPIEILELASLRNLIDKTDATVICGGGGGVPVTRGSDGVLHGVEAVIDKDRASRLLAEGIYADAFLILSDVKAVATDFGRPGSRDIHFATPDALERFDFPPGSMGPKVEAVCQFVRQTGKIAAIGALNQAAEILEGKAGTIVKPDVPNDLIYYEDVLPSVA</sequence>
<dbReference type="STRING" id="197461.A3843_05045"/>
<dbReference type="GO" id="GO:0008804">
    <property type="term" value="F:carbamate kinase activity"/>
    <property type="evidence" value="ECO:0007669"/>
    <property type="project" value="UniProtKB-UniRule"/>
</dbReference>
<evidence type="ECO:0000313" key="8">
    <source>
        <dbReference type="EMBL" id="OKL45122.1"/>
    </source>
</evidence>
<evidence type="ECO:0000256" key="6">
    <source>
        <dbReference type="PIRNR" id="PIRNR000723"/>
    </source>
</evidence>
<evidence type="ECO:0000256" key="1">
    <source>
        <dbReference type="ARBA" id="ARBA00004850"/>
    </source>
</evidence>
<feature type="domain" description="Aspartate/glutamate/uridylate kinase" evidence="7">
    <location>
        <begin position="1"/>
        <end position="276"/>
    </location>
</feature>
<keyword evidence="4 6" id="KW-0418">Kinase</keyword>
<dbReference type="PIRSF" id="PIRSF000723">
    <property type="entry name" value="Carbamate_kin"/>
    <property type="match status" value="1"/>
</dbReference>
<dbReference type="PANTHER" id="PTHR30409">
    <property type="entry name" value="CARBAMATE KINASE"/>
    <property type="match status" value="1"/>
</dbReference>
<dbReference type="GO" id="GO:0019546">
    <property type="term" value="P:L-arginine deiminase pathway"/>
    <property type="evidence" value="ECO:0007669"/>
    <property type="project" value="TreeGrafter"/>
</dbReference>
<keyword evidence="3 6" id="KW-0808">Transferase</keyword>
<evidence type="ECO:0000256" key="2">
    <source>
        <dbReference type="ARBA" id="ARBA00011066"/>
    </source>
</evidence>
<dbReference type="Proteomes" id="UP000185783">
    <property type="component" value="Unassembled WGS sequence"/>
</dbReference>
<comment type="caution">
    <text evidence="8">The sequence shown here is derived from an EMBL/GenBank/DDBJ whole genome shotgun (WGS) entry which is preliminary data.</text>
</comment>
<proteinExistence type="inferred from homology"/>
<evidence type="ECO:0000256" key="4">
    <source>
        <dbReference type="ARBA" id="ARBA00022777"/>
    </source>
</evidence>
<dbReference type="AlphaFoldDB" id="A0A1U7JK99"/>
<dbReference type="FunFam" id="3.40.1160.10:FF:000007">
    <property type="entry name" value="Carbamate kinase"/>
    <property type="match status" value="1"/>
</dbReference>
<dbReference type="RefSeq" id="WP_028481587.1">
    <property type="nucleotide sequence ID" value="NZ_LVVZ01000007.1"/>
</dbReference>
<dbReference type="PANTHER" id="PTHR30409:SF1">
    <property type="entry name" value="CARBAMATE KINASE-RELATED"/>
    <property type="match status" value="1"/>
</dbReference>
<comment type="similarity">
    <text evidence="2 6">Belongs to the carbamate kinase family.</text>
</comment>
<protein>
    <recommendedName>
        <fullName evidence="5 6">Carbamate kinase</fullName>
    </recommendedName>
</protein>
<reference evidence="8 9" key="1">
    <citation type="submission" date="2016-03" db="EMBL/GenBank/DDBJ databases">
        <title>Genome sequence of Nesiotobacter sp. nov., a moderately halophilic alphaproteobacterium isolated from the Yellow Sea, China.</title>
        <authorList>
            <person name="Zhang G."/>
            <person name="Zhang R."/>
        </authorList>
    </citation>
    <scope>NUCLEOTIDE SEQUENCE [LARGE SCALE GENOMIC DNA]</scope>
    <source>
        <strain evidence="8 9">WB1-6</strain>
    </source>
</reference>
<organism evidence="8 9">
    <name type="scientific">Pseudovibrio exalbescens</name>
    <dbReference type="NCBI Taxonomy" id="197461"/>
    <lineage>
        <taxon>Bacteria</taxon>
        <taxon>Pseudomonadati</taxon>
        <taxon>Pseudomonadota</taxon>
        <taxon>Alphaproteobacteria</taxon>
        <taxon>Hyphomicrobiales</taxon>
        <taxon>Stappiaceae</taxon>
        <taxon>Pseudovibrio</taxon>
    </lineage>
</organism>
<gene>
    <name evidence="8" type="ORF">A3843_05045</name>
</gene>
<dbReference type="InterPro" id="IPR001048">
    <property type="entry name" value="Asp/Glu/Uridylate_kinase"/>
</dbReference>
<dbReference type="PRINTS" id="PR01469">
    <property type="entry name" value="CARBMTKINASE"/>
</dbReference>
<accession>A0A1U7JK99</accession>
<keyword evidence="9" id="KW-1185">Reference proteome</keyword>
<dbReference type="NCBIfam" id="TIGR00746">
    <property type="entry name" value="arcC"/>
    <property type="match status" value="1"/>
</dbReference>
<evidence type="ECO:0000256" key="5">
    <source>
        <dbReference type="NCBIfam" id="TIGR00746"/>
    </source>
</evidence>
<dbReference type="CDD" id="cd04235">
    <property type="entry name" value="AAK_CK"/>
    <property type="match status" value="1"/>
</dbReference>
<evidence type="ECO:0000259" key="7">
    <source>
        <dbReference type="Pfam" id="PF00696"/>
    </source>
</evidence>
<name>A0A1U7JK99_9HYPH</name>
<dbReference type="NCBIfam" id="NF009008">
    <property type="entry name" value="PRK12354.1"/>
    <property type="match status" value="1"/>
</dbReference>